<protein>
    <submittedName>
        <fullName evidence="2">PAS domain-containing protein</fullName>
    </submittedName>
</protein>
<dbReference type="KEGG" id="mou:OU421_08015"/>
<name>A0A9X9S210_METOG</name>
<evidence type="ECO:0000259" key="1">
    <source>
        <dbReference type="PROSITE" id="PS50112"/>
    </source>
</evidence>
<dbReference type="GeneID" id="76835039"/>
<dbReference type="InterPro" id="IPR035965">
    <property type="entry name" value="PAS-like_dom_sf"/>
</dbReference>
<dbReference type="RefSeq" id="WP_268185571.1">
    <property type="nucleotide sequence ID" value="NZ_CP113361.1"/>
</dbReference>
<proteinExistence type="predicted"/>
<dbReference type="Gene3D" id="3.30.450.20">
    <property type="entry name" value="PAS domain"/>
    <property type="match status" value="1"/>
</dbReference>
<keyword evidence="3" id="KW-1185">Reference proteome</keyword>
<dbReference type="SUPFAM" id="SSF55785">
    <property type="entry name" value="PYP-like sensor domain (PAS domain)"/>
    <property type="match status" value="1"/>
</dbReference>
<dbReference type="EMBL" id="CP113361">
    <property type="protein sequence ID" value="WAI00377.1"/>
    <property type="molecule type" value="Genomic_DNA"/>
</dbReference>
<evidence type="ECO:0000313" key="3">
    <source>
        <dbReference type="Proteomes" id="UP001163096"/>
    </source>
</evidence>
<dbReference type="Proteomes" id="UP001163096">
    <property type="component" value="Chromosome"/>
</dbReference>
<feature type="domain" description="PAS" evidence="1">
    <location>
        <begin position="5"/>
        <end position="75"/>
    </location>
</feature>
<dbReference type="NCBIfam" id="TIGR00229">
    <property type="entry name" value="sensory_box"/>
    <property type="match status" value="1"/>
</dbReference>
<evidence type="ECO:0000313" key="2">
    <source>
        <dbReference type="EMBL" id="WAI00377.1"/>
    </source>
</evidence>
<dbReference type="PROSITE" id="PS50112">
    <property type="entry name" value="PAS"/>
    <property type="match status" value="1"/>
</dbReference>
<dbReference type="AlphaFoldDB" id="A0A9X9S210"/>
<gene>
    <name evidence="2" type="ORF">OU421_08015</name>
</gene>
<dbReference type="CDD" id="cd00130">
    <property type="entry name" value="PAS"/>
    <property type="match status" value="1"/>
</dbReference>
<dbReference type="Pfam" id="PF08448">
    <property type="entry name" value="PAS_4"/>
    <property type="match status" value="1"/>
</dbReference>
<dbReference type="InterPro" id="IPR013656">
    <property type="entry name" value="PAS_4"/>
</dbReference>
<reference evidence="2" key="1">
    <citation type="submission" date="2022-11" db="EMBL/GenBank/DDBJ databases">
        <title>Complete genome sequence of Methanogenium organophilum DSM 3596.</title>
        <authorList>
            <person name="Chen S.-C."/>
            <person name="Lai S.-J."/>
            <person name="You Y.-T."/>
        </authorList>
    </citation>
    <scope>NUCLEOTIDE SEQUENCE</scope>
    <source>
        <strain evidence="2">DSM 3596</strain>
    </source>
</reference>
<accession>A0A9X9S210</accession>
<organism evidence="2 3">
    <name type="scientific">Methanogenium organophilum</name>
    <dbReference type="NCBI Taxonomy" id="2199"/>
    <lineage>
        <taxon>Archaea</taxon>
        <taxon>Methanobacteriati</taxon>
        <taxon>Methanobacteriota</taxon>
        <taxon>Stenosarchaea group</taxon>
        <taxon>Methanomicrobia</taxon>
        <taxon>Methanomicrobiales</taxon>
        <taxon>Methanomicrobiaceae</taxon>
        <taxon>Methanogenium</taxon>
    </lineage>
</organism>
<sequence>MMKSSGDIVFTMLEYLPVGVCIIDSDYTVHFWNSCMEQWTGRRKNELTGNDLRNYFSALKQDRLKHRLENIFTGSNTPVILSSQIHTYIFDAPLPGGAMRRQHTTVLPIEQPSGHYAMFVCEDVTSLTDEIQACREMKNTALCELEKREKAEYNLRVANEDLLAYVSEATVRLKTPVSLIEENLREILNQTNGGNCDTEEMKTILKLQIQVASTVVENLRELSEAIIAGKKEIPTAYRNMIHE</sequence>
<dbReference type="InterPro" id="IPR000014">
    <property type="entry name" value="PAS"/>
</dbReference>
<dbReference type="SMART" id="SM00091">
    <property type="entry name" value="PAS"/>
    <property type="match status" value="1"/>
</dbReference>